<reference evidence="2 3" key="1">
    <citation type="journal article" date="2020" name="Genome Biol. Evol.">
        <title>Comparative genomics of strictly vertically transmitted, feminizing microsporidia endosymbionts of amphipod crustaceans.</title>
        <authorList>
            <person name="Cormier A."/>
            <person name="Chebbi M.A."/>
            <person name="Giraud I."/>
            <person name="Wattier R."/>
            <person name="Teixeira M."/>
            <person name="Gilbert C."/>
            <person name="Rigaud T."/>
            <person name="Cordaux R."/>
        </authorList>
    </citation>
    <scope>NUCLEOTIDE SEQUENCE [LARGE SCALE GENOMIC DNA]</scope>
    <source>
        <strain evidence="2 3">Ou3-Ou53</strain>
    </source>
</reference>
<dbReference type="InterPro" id="IPR051320">
    <property type="entry name" value="Viral_Replic_Matur_Polypro"/>
</dbReference>
<dbReference type="EMBL" id="SBJO01000457">
    <property type="protein sequence ID" value="KAF9760992.1"/>
    <property type="molecule type" value="Genomic_DNA"/>
</dbReference>
<comment type="caution">
    <text evidence="2">The sequence shown here is derived from an EMBL/GenBank/DDBJ whole genome shotgun (WGS) entry which is preliminary data.</text>
</comment>
<dbReference type="PANTHER" id="PTHR33064:SF37">
    <property type="entry name" value="RIBONUCLEASE H"/>
    <property type="match status" value="1"/>
</dbReference>
<gene>
    <name evidence="2" type="primary">pol_173</name>
    <name evidence="2" type="ORF">NGRA_2910</name>
</gene>
<protein>
    <submittedName>
        <fullName evidence="2">Retrovirus-related Pol polyprotein from transposon opus</fullName>
    </submittedName>
</protein>
<dbReference type="Pfam" id="PF17919">
    <property type="entry name" value="RT_RNaseH_2"/>
    <property type="match status" value="1"/>
</dbReference>
<proteinExistence type="predicted"/>
<dbReference type="InterPro" id="IPR041577">
    <property type="entry name" value="RT_RNaseH_2"/>
</dbReference>
<organism evidence="2 3">
    <name type="scientific">Nosema granulosis</name>
    <dbReference type="NCBI Taxonomy" id="83296"/>
    <lineage>
        <taxon>Eukaryota</taxon>
        <taxon>Fungi</taxon>
        <taxon>Fungi incertae sedis</taxon>
        <taxon>Microsporidia</taxon>
        <taxon>Nosematidae</taxon>
        <taxon>Nosema</taxon>
    </lineage>
</organism>
<dbReference type="Gene3D" id="3.30.70.270">
    <property type="match status" value="1"/>
</dbReference>
<dbReference type="AlphaFoldDB" id="A0A9P6GWH7"/>
<evidence type="ECO:0000313" key="3">
    <source>
        <dbReference type="Proteomes" id="UP000740883"/>
    </source>
</evidence>
<dbReference type="SUPFAM" id="SSF56672">
    <property type="entry name" value="DNA/RNA polymerases"/>
    <property type="match status" value="1"/>
</dbReference>
<dbReference type="PANTHER" id="PTHR33064">
    <property type="entry name" value="POL PROTEIN"/>
    <property type="match status" value="1"/>
</dbReference>
<name>A0A9P6GWH7_9MICR</name>
<dbReference type="InterPro" id="IPR043128">
    <property type="entry name" value="Rev_trsase/Diguanyl_cyclase"/>
</dbReference>
<keyword evidence="3" id="KW-1185">Reference proteome</keyword>
<dbReference type="OrthoDB" id="8053885at2759"/>
<feature type="domain" description="Reverse transcriptase/retrotransposon-derived protein RNase H-like" evidence="1">
    <location>
        <begin position="43"/>
        <end position="93"/>
    </location>
</feature>
<evidence type="ECO:0000259" key="1">
    <source>
        <dbReference type="Pfam" id="PF17919"/>
    </source>
</evidence>
<sequence length="101" mass="11792">MSFLGLVNYYREFVPKFVTKTALLYAPLKGTKQNSNKRIIMNKTSITAFYSIRKILITHTERAQPNRNEEFFLTTDASEEEIGAILSQRDQFQKRKNNTIL</sequence>
<evidence type="ECO:0000313" key="2">
    <source>
        <dbReference type="EMBL" id="KAF9760992.1"/>
    </source>
</evidence>
<dbReference type="InterPro" id="IPR043502">
    <property type="entry name" value="DNA/RNA_pol_sf"/>
</dbReference>
<accession>A0A9P6GWH7</accession>
<dbReference type="Proteomes" id="UP000740883">
    <property type="component" value="Unassembled WGS sequence"/>
</dbReference>